<organism evidence="1 2">
    <name type="scientific">Clonostachys chloroleuca</name>
    <dbReference type="NCBI Taxonomy" id="1926264"/>
    <lineage>
        <taxon>Eukaryota</taxon>
        <taxon>Fungi</taxon>
        <taxon>Dikarya</taxon>
        <taxon>Ascomycota</taxon>
        <taxon>Pezizomycotina</taxon>
        <taxon>Sordariomycetes</taxon>
        <taxon>Hypocreomycetidae</taxon>
        <taxon>Hypocreales</taxon>
        <taxon>Bionectriaceae</taxon>
        <taxon>Clonostachys</taxon>
    </lineage>
</organism>
<proteinExistence type="predicted"/>
<evidence type="ECO:0000313" key="1">
    <source>
        <dbReference type="EMBL" id="CAI6100935.1"/>
    </source>
</evidence>
<sequence>MFLVEMKSERITVYNVLGIGLQLGIGLTRLLDRHRLGGVVEPFLAFKPKEVMPLIESGA</sequence>
<keyword evidence="2" id="KW-1185">Reference proteome</keyword>
<dbReference type="EMBL" id="CABFNP030001353">
    <property type="protein sequence ID" value="CAI6100935.1"/>
    <property type="molecule type" value="Genomic_DNA"/>
</dbReference>
<dbReference type="Proteomes" id="UP001160390">
    <property type="component" value="Unassembled WGS sequence"/>
</dbReference>
<name>A0AA35VUA0_9HYPO</name>
<protein>
    <submittedName>
        <fullName evidence="1">Uncharacterized protein</fullName>
    </submittedName>
</protein>
<gene>
    <name evidence="1" type="ORF">CCHLO57077_00006950</name>
</gene>
<dbReference type="AlphaFoldDB" id="A0AA35VUA0"/>
<reference evidence="1" key="1">
    <citation type="submission" date="2023-01" db="EMBL/GenBank/DDBJ databases">
        <authorList>
            <person name="Piombo E."/>
        </authorList>
    </citation>
    <scope>NUCLEOTIDE SEQUENCE</scope>
</reference>
<accession>A0AA35VUA0</accession>
<comment type="caution">
    <text evidence="1">The sequence shown here is derived from an EMBL/GenBank/DDBJ whole genome shotgun (WGS) entry which is preliminary data.</text>
</comment>
<evidence type="ECO:0000313" key="2">
    <source>
        <dbReference type="Proteomes" id="UP001160390"/>
    </source>
</evidence>